<dbReference type="InterPro" id="IPR012000">
    <property type="entry name" value="Thiamin_PyroP_enz_cen_dom"/>
</dbReference>
<comment type="caution">
    <text evidence="7">The sequence shown here is derived from an EMBL/GenBank/DDBJ whole genome shotgun (WGS) entry which is preliminary data.</text>
</comment>
<dbReference type="CDD" id="cd07035">
    <property type="entry name" value="TPP_PYR_POX_like"/>
    <property type="match status" value="1"/>
</dbReference>
<dbReference type="RefSeq" id="WP_094856488.1">
    <property type="nucleotide sequence ID" value="NZ_NEVM01000005.1"/>
</dbReference>
<dbReference type="GO" id="GO:0005948">
    <property type="term" value="C:acetolactate synthase complex"/>
    <property type="evidence" value="ECO:0007669"/>
    <property type="project" value="TreeGrafter"/>
</dbReference>
<evidence type="ECO:0000259" key="5">
    <source>
        <dbReference type="Pfam" id="PF02775"/>
    </source>
</evidence>
<dbReference type="InterPro" id="IPR012001">
    <property type="entry name" value="Thiamin_PyroP_enz_TPP-bd_dom"/>
</dbReference>
<reference evidence="8" key="1">
    <citation type="submission" date="2017-05" db="EMBL/GenBank/DDBJ databases">
        <title>Complete and WGS of Bordetella genogroups.</title>
        <authorList>
            <person name="Spilker T."/>
            <person name="Lipuma J."/>
        </authorList>
    </citation>
    <scope>NUCLEOTIDE SEQUENCE [LARGE SCALE GENOMIC DNA]</scope>
    <source>
        <strain evidence="8">AU16122</strain>
    </source>
</reference>
<dbReference type="GO" id="GO:0050660">
    <property type="term" value="F:flavin adenine dinucleotide binding"/>
    <property type="evidence" value="ECO:0007669"/>
    <property type="project" value="TreeGrafter"/>
</dbReference>
<dbReference type="CDD" id="cd00568">
    <property type="entry name" value="TPP_enzymes"/>
    <property type="match status" value="1"/>
</dbReference>
<comment type="similarity">
    <text evidence="1 3">Belongs to the TPP enzyme family.</text>
</comment>
<evidence type="ECO:0000259" key="4">
    <source>
        <dbReference type="Pfam" id="PF00205"/>
    </source>
</evidence>
<dbReference type="Gene3D" id="3.40.50.1220">
    <property type="entry name" value="TPP-binding domain"/>
    <property type="match status" value="1"/>
</dbReference>
<gene>
    <name evidence="7" type="ORF">CAL29_30055</name>
</gene>
<sequence>MQNHDETMRSGSRLLVDALLVNGVKRAFCVPGESFLAVIDSLSDVSEKLHLVVCRHEANAANMATAHGKLTGQPGICFVTRGPGASHGAIGVHTAAQDSAPMIMFIGQVERSARERGAFQEVDYVQMFGKVAKWVAEIDDAARIPELVSRAFHVAVNGRPGPVVLALPEDMLVDQAPAQPLIPYRLAESAPSAQALESLREMLGRARKPLLVLGGGGWTPQAFGDVQAFAERHAVPVANGFRCQDTFDNRHPNYVGELGLGTSPALTRYVADSDLIIALGERLGEATTKGYELLPVPRLRQPFIQVHPEPQELGRVYQGDLLIAATMPACAQALRALPAPDPDEIRLQRLVAGREAYEAHARPPVLPDARLNIAAIVRGLSDRLPKDAIVTNGAGNYAGYVSRYHQFSSVRTQLAPVSGSMAFGLPAAIAAQMEHPDRTVVCYAGDCCLLMSSPDLMTVVQYRLPILILVINNSSYGSIRLHQERRYPGRVYATDVENPDFAALARAYGLQAASVETTQDFETEFARLSKDRLPTLIEIRTDTAAMIANNPRR</sequence>
<accession>A0A261S4J8</accession>
<dbReference type="SUPFAM" id="SSF52518">
    <property type="entry name" value="Thiamin diphosphate-binding fold (THDP-binding)"/>
    <property type="match status" value="2"/>
</dbReference>
<evidence type="ECO:0000313" key="7">
    <source>
        <dbReference type="EMBL" id="OZI32081.1"/>
    </source>
</evidence>
<dbReference type="SUPFAM" id="SSF52467">
    <property type="entry name" value="DHS-like NAD/FAD-binding domain"/>
    <property type="match status" value="1"/>
</dbReference>
<dbReference type="NCBIfam" id="NF006052">
    <property type="entry name" value="PRK08199.1"/>
    <property type="match status" value="1"/>
</dbReference>
<dbReference type="Pfam" id="PF02775">
    <property type="entry name" value="TPP_enzyme_C"/>
    <property type="match status" value="1"/>
</dbReference>
<dbReference type="Pfam" id="PF00205">
    <property type="entry name" value="TPP_enzyme_M"/>
    <property type="match status" value="1"/>
</dbReference>
<evidence type="ECO:0000313" key="8">
    <source>
        <dbReference type="Proteomes" id="UP000216020"/>
    </source>
</evidence>
<evidence type="ECO:0000259" key="6">
    <source>
        <dbReference type="Pfam" id="PF02776"/>
    </source>
</evidence>
<feature type="domain" description="Thiamine pyrophosphate enzyme TPP-binding" evidence="5">
    <location>
        <begin position="393"/>
        <end position="539"/>
    </location>
</feature>
<proteinExistence type="inferred from homology"/>
<dbReference type="EMBL" id="NEVM01000005">
    <property type="protein sequence ID" value="OZI32081.1"/>
    <property type="molecule type" value="Genomic_DNA"/>
</dbReference>
<dbReference type="InterPro" id="IPR045229">
    <property type="entry name" value="TPP_enz"/>
</dbReference>
<name>A0A261S4J8_9BORD</name>
<evidence type="ECO:0000256" key="2">
    <source>
        <dbReference type="ARBA" id="ARBA00023052"/>
    </source>
</evidence>
<dbReference type="InterPro" id="IPR011766">
    <property type="entry name" value="TPP_enzyme_TPP-bd"/>
</dbReference>
<dbReference type="GO" id="GO:0009097">
    <property type="term" value="P:isoleucine biosynthetic process"/>
    <property type="evidence" value="ECO:0007669"/>
    <property type="project" value="TreeGrafter"/>
</dbReference>
<dbReference type="OrthoDB" id="2254214at2"/>
<feature type="domain" description="Thiamine pyrophosphate enzyme central" evidence="4">
    <location>
        <begin position="197"/>
        <end position="334"/>
    </location>
</feature>
<dbReference type="Pfam" id="PF02776">
    <property type="entry name" value="TPP_enzyme_N"/>
    <property type="match status" value="1"/>
</dbReference>
<dbReference type="PANTHER" id="PTHR18968">
    <property type="entry name" value="THIAMINE PYROPHOSPHATE ENZYMES"/>
    <property type="match status" value="1"/>
</dbReference>
<protein>
    <submittedName>
        <fullName evidence="7">Thiamine pyrophosphate-binding protein</fullName>
    </submittedName>
</protein>
<dbReference type="Proteomes" id="UP000216020">
    <property type="component" value="Unassembled WGS sequence"/>
</dbReference>
<dbReference type="Gene3D" id="3.40.50.970">
    <property type="match status" value="2"/>
</dbReference>
<dbReference type="InterPro" id="IPR029061">
    <property type="entry name" value="THDP-binding"/>
</dbReference>
<evidence type="ECO:0000256" key="3">
    <source>
        <dbReference type="RuleBase" id="RU362132"/>
    </source>
</evidence>
<dbReference type="InterPro" id="IPR029035">
    <property type="entry name" value="DHS-like_NAD/FAD-binding_dom"/>
</dbReference>
<keyword evidence="8" id="KW-1185">Reference proteome</keyword>
<evidence type="ECO:0000256" key="1">
    <source>
        <dbReference type="ARBA" id="ARBA00007812"/>
    </source>
</evidence>
<dbReference type="AlphaFoldDB" id="A0A261S4J8"/>
<dbReference type="GO" id="GO:0003984">
    <property type="term" value="F:acetolactate synthase activity"/>
    <property type="evidence" value="ECO:0007669"/>
    <property type="project" value="TreeGrafter"/>
</dbReference>
<dbReference type="GO" id="GO:0000287">
    <property type="term" value="F:magnesium ion binding"/>
    <property type="evidence" value="ECO:0007669"/>
    <property type="project" value="InterPro"/>
</dbReference>
<keyword evidence="2 3" id="KW-0786">Thiamine pyrophosphate</keyword>
<feature type="domain" description="Thiamine pyrophosphate enzyme N-terminal TPP-binding" evidence="6">
    <location>
        <begin position="10"/>
        <end position="127"/>
    </location>
</feature>
<dbReference type="GO" id="GO:0030976">
    <property type="term" value="F:thiamine pyrophosphate binding"/>
    <property type="evidence" value="ECO:0007669"/>
    <property type="project" value="InterPro"/>
</dbReference>
<dbReference type="FunFam" id="3.40.50.970:FF:000007">
    <property type="entry name" value="Acetolactate synthase"/>
    <property type="match status" value="1"/>
</dbReference>
<organism evidence="7 8">
    <name type="scientific">Bordetella genomosp. 10</name>
    <dbReference type="NCBI Taxonomy" id="1416804"/>
    <lineage>
        <taxon>Bacteria</taxon>
        <taxon>Pseudomonadati</taxon>
        <taxon>Pseudomonadota</taxon>
        <taxon>Betaproteobacteria</taxon>
        <taxon>Burkholderiales</taxon>
        <taxon>Alcaligenaceae</taxon>
        <taxon>Bordetella</taxon>
    </lineage>
</organism>
<dbReference type="PANTHER" id="PTHR18968:SF120">
    <property type="entry name" value="ACETOLACTATE SYNTHASE LARGE SUBUNIT"/>
    <property type="match status" value="1"/>
</dbReference>
<dbReference type="GO" id="GO:0009099">
    <property type="term" value="P:L-valine biosynthetic process"/>
    <property type="evidence" value="ECO:0007669"/>
    <property type="project" value="TreeGrafter"/>
</dbReference>